<feature type="compositionally biased region" description="Basic and acidic residues" evidence="1">
    <location>
        <begin position="27"/>
        <end position="48"/>
    </location>
</feature>
<evidence type="ECO:0000313" key="4">
    <source>
        <dbReference type="WBParaSite" id="HPBE_0002283601-mRNA-1"/>
    </source>
</evidence>
<gene>
    <name evidence="2" type="ORF">HPBE_LOCUS22835</name>
</gene>
<sequence>MDSRPLRSQFRDPTRHLVGEEAYSTRSRQDQTRTPEEPTASAHEHPGEALHTLPVGVSIYSSVLSTLSVQGRVCIGYLGTEPNLYKVPVDNRFIDFKGKIQEIRDIEASIKDTGAIGAERKSSLALKTTLAEPEPATIDHDAEAATIEKRRNPTALWKLSWAGLPTTSMITYWQGYAVWKAS</sequence>
<feature type="region of interest" description="Disordered" evidence="1">
    <location>
        <begin position="1"/>
        <end position="49"/>
    </location>
</feature>
<name>A0A183GJI4_HELPZ</name>
<reference evidence="4" key="2">
    <citation type="submission" date="2019-09" db="UniProtKB">
        <authorList>
            <consortium name="WormBaseParasite"/>
        </authorList>
    </citation>
    <scope>IDENTIFICATION</scope>
</reference>
<evidence type="ECO:0000313" key="3">
    <source>
        <dbReference type="Proteomes" id="UP000050761"/>
    </source>
</evidence>
<protein>
    <submittedName>
        <fullName evidence="4">PHTB1_N domain-containing protein</fullName>
    </submittedName>
</protein>
<accession>A0A3P8DME2</accession>
<accession>A0A183GJI4</accession>
<dbReference type="OrthoDB" id="10262646at2759"/>
<dbReference type="EMBL" id="UZAH01034402">
    <property type="protein sequence ID" value="VDP34948.1"/>
    <property type="molecule type" value="Genomic_DNA"/>
</dbReference>
<reference evidence="2 3" key="1">
    <citation type="submission" date="2018-11" db="EMBL/GenBank/DDBJ databases">
        <authorList>
            <consortium name="Pathogen Informatics"/>
        </authorList>
    </citation>
    <scope>NUCLEOTIDE SEQUENCE [LARGE SCALE GENOMIC DNA]</scope>
</reference>
<dbReference type="Proteomes" id="UP000050761">
    <property type="component" value="Unassembled WGS sequence"/>
</dbReference>
<proteinExistence type="predicted"/>
<keyword evidence="3" id="KW-1185">Reference proteome</keyword>
<dbReference type="AlphaFoldDB" id="A0A183GJI4"/>
<feature type="compositionally biased region" description="Basic and acidic residues" evidence="1">
    <location>
        <begin position="1"/>
        <end position="19"/>
    </location>
</feature>
<evidence type="ECO:0000313" key="2">
    <source>
        <dbReference type="EMBL" id="VDP34948.1"/>
    </source>
</evidence>
<organism evidence="3 4">
    <name type="scientific">Heligmosomoides polygyrus</name>
    <name type="common">Parasitic roundworm</name>
    <dbReference type="NCBI Taxonomy" id="6339"/>
    <lineage>
        <taxon>Eukaryota</taxon>
        <taxon>Metazoa</taxon>
        <taxon>Ecdysozoa</taxon>
        <taxon>Nematoda</taxon>
        <taxon>Chromadorea</taxon>
        <taxon>Rhabditida</taxon>
        <taxon>Rhabditina</taxon>
        <taxon>Rhabditomorpha</taxon>
        <taxon>Strongyloidea</taxon>
        <taxon>Heligmosomidae</taxon>
        <taxon>Heligmosomoides</taxon>
    </lineage>
</organism>
<evidence type="ECO:0000256" key="1">
    <source>
        <dbReference type="SAM" id="MobiDB-lite"/>
    </source>
</evidence>
<dbReference type="WBParaSite" id="HPBE_0002283601-mRNA-1">
    <property type="protein sequence ID" value="HPBE_0002283601-mRNA-1"/>
    <property type="gene ID" value="HPBE_0002283601"/>
</dbReference>